<protein>
    <submittedName>
        <fullName evidence="1">Uncharacterized protein</fullName>
    </submittedName>
</protein>
<evidence type="ECO:0000313" key="2">
    <source>
        <dbReference type="Proteomes" id="UP000030460"/>
    </source>
</evidence>
<accession>A0A8T6Z438</accession>
<dbReference type="Proteomes" id="UP000030460">
    <property type="component" value="Unassembled WGS sequence"/>
</dbReference>
<dbReference type="EMBL" id="JTDB02000001">
    <property type="protein sequence ID" value="NLP59826.1"/>
    <property type="molecule type" value="Genomic_DNA"/>
</dbReference>
<comment type="caution">
    <text evidence="1">The sequence shown here is derived from an EMBL/GenBank/DDBJ whole genome shotgun (WGS) entry which is preliminary data.</text>
</comment>
<name>A0A8T6Z438_9BURK</name>
<keyword evidence="2" id="KW-1185">Reference proteome</keyword>
<dbReference type="AlphaFoldDB" id="A0A8T6Z438"/>
<proteinExistence type="predicted"/>
<gene>
    <name evidence="1" type="ORF">NH14_001395</name>
</gene>
<sequence>MNLSASRCSSVQRPLNLSSISKMKGLEKILLSLQNTFIYNSITCRDLHYLAHDSARQALSGGFFFAFSASIQSFQKAFSSMSLIGGNTETAFS</sequence>
<reference evidence="1" key="2">
    <citation type="submission" date="2020-04" db="EMBL/GenBank/DDBJ databases">
        <authorList>
            <person name="Alexandrino P."/>
            <person name="Mendonca T."/>
            <person name="Guaman L."/>
            <person name="Cherix J."/>
            <person name="Lozano-Sakalauskas G."/>
            <person name="Fujita A."/>
            <person name="Filho E.R."/>
            <person name="Long P."/>
            <person name="Padilla G."/>
            <person name="Taciro M.K."/>
            <person name="Gomez J.G."/>
            <person name="Silva L.F."/>
            <person name="Torres M."/>
        </authorList>
    </citation>
    <scope>NUCLEOTIDE SEQUENCE</scope>
    <source>
        <strain evidence="1">LMG 19450</strain>
    </source>
</reference>
<organism evidence="1 2">
    <name type="scientific">Paraburkholderia sacchari</name>
    <dbReference type="NCBI Taxonomy" id="159450"/>
    <lineage>
        <taxon>Bacteria</taxon>
        <taxon>Pseudomonadati</taxon>
        <taxon>Pseudomonadota</taxon>
        <taxon>Betaproteobacteria</taxon>
        <taxon>Burkholderiales</taxon>
        <taxon>Burkholderiaceae</taxon>
        <taxon>Paraburkholderia</taxon>
    </lineage>
</organism>
<evidence type="ECO:0000313" key="1">
    <source>
        <dbReference type="EMBL" id="NLP59826.1"/>
    </source>
</evidence>
<reference evidence="1" key="1">
    <citation type="journal article" date="2015" name="Genome Announc.">
        <title>Draft Genome Sequence of the Polyhydroxyalkanoate-Producing Bacterium Burkholderia sacchari LMG 19450 Isolated from Brazilian Sugarcane Plantation Soil.</title>
        <authorList>
            <person name="Alexandrino P.M."/>
            <person name="Mendonca T.T."/>
            <person name="Guaman Bautista L.P."/>
            <person name="Cherix J."/>
            <person name="Lozano-Sakalauskas G.C."/>
            <person name="Fujita A."/>
            <person name="Ramos Filho E."/>
            <person name="Long P."/>
            <person name="Padilla G."/>
            <person name="Taciro M.K."/>
            <person name="Gomez J.G."/>
            <person name="Silva L.F."/>
        </authorList>
    </citation>
    <scope>NUCLEOTIDE SEQUENCE</scope>
    <source>
        <strain evidence="1">LMG 19450</strain>
    </source>
</reference>